<accession>A0AAY4ATN7</accession>
<proteinExistence type="predicted"/>
<dbReference type="Proteomes" id="UP000694580">
    <property type="component" value="Chromosome 12"/>
</dbReference>
<evidence type="ECO:0000256" key="1">
    <source>
        <dbReference type="SAM" id="MobiDB-lite"/>
    </source>
</evidence>
<reference evidence="2 3" key="1">
    <citation type="submission" date="2020-06" db="EMBL/GenBank/DDBJ databases">
        <authorList>
            <consortium name="Wellcome Sanger Institute Data Sharing"/>
        </authorList>
    </citation>
    <scope>NUCLEOTIDE SEQUENCE [LARGE SCALE GENOMIC DNA]</scope>
</reference>
<feature type="region of interest" description="Disordered" evidence="1">
    <location>
        <begin position="60"/>
        <end position="95"/>
    </location>
</feature>
<name>A0AAY4ATN7_9TELE</name>
<protein>
    <submittedName>
        <fullName evidence="2">Uncharacterized protein</fullName>
    </submittedName>
</protein>
<sequence>DADCLVHFLPSSSFPLSPSPLPPPPPPSSFFKSGAQLCVCVCVCIFIWHSSVTLDRVQERSGETWNGSAVVREQRRTPADPPGEKVRHQPLSVLR</sequence>
<keyword evidence="3" id="KW-1185">Reference proteome</keyword>
<dbReference type="AlphaFoldDB" id="A0AAY4ATN7"/>
<feature type="compositionally biased region" description="Basic and acidic residues" evidence="1">
    <location>
        <begin position="72"/>
        <end position="87"/>
    </location>
</feature>
<reference evidence="2" key="2">
    <citation type="submission" date="2025-08" db="UniProtKB">
        <authorList>
            <consortium name="Ensembl"/>
        </authorList>
    </citation>
    <scope>IDENTIFICATION</scope>
</reference>
<evidence type="ECO:0000313" key="2">
    <source>
        <dbReference type="Ensembl" id="ENSDCDP00010012184.1"/>
    </source>
</evidence>
<reference evidence="2" key="3">
    <citation type="submission" date="2025-09" db="UniProtKB">
        <authorList>
            <consortium name="Ensembl"/>
        </authorList>
    </citation>
    <scope>IDENTIFICATION</scope>
</reference>
<organism evidence="2 3">
    <name type="scientific">Denticeps clupeoides</name>
    <name type="common">denticle herring</name>
    <dbReference type="NCBI Taxonomy" id="299321"/>
    <lineage>
        <taxon>Eukaryota</taxon>
        <taxon>Metazoa</taxon>
        <taxon>Chordata</taxon>
        <taxon>Craniata</taxon>
        <taxon>Vertebrata</taxon>
        <taxon>Euteleostomi</taxon>
        <taxon>Actinopterygii</taxon>
        <taxon>Neopterygii</taxon>
        <taxon>Teleostei</taxon>
        <taxon>Clupei</taxon>
        <taxon>Clupeiformes</taxon>
        <taxon>Denticipitoidei</taxon>
        <taxon>Denticipitidae</taxon>
        <taxon>Denticeps</taxon>
    </lineage>
</organism>
<dbReference type="Ensembl" id="ENSDCDT00010012776.1">
    <property type="protein sequence ID" value="ENSDCDP00010012184.1"/>
    <property type="gene ID" value="ENSDCDG00010005441.1"/>
</dbReference>
<evidence type="ECO:0000313" key="3">
    <source>
        <dbReference type="Proteomes" id="UP000694580"/>
    </source>
</evidence>